<gene>
    <name evidence="2" type="ORF">D6C19_05120</name>
    <name evidence="3" type="ORF">E5340_06150</name>
</gene>
<reference evidence="2 4" key="1">
    <citation type="submission" date="2018-09" db="EMBL/GenBank/DDBJ databases">
        <title>Murine metabolic-syndrome-specific gut microbial biobank.</title>
        <authorList>
            <person name="Liu C."/>
        </authorList>
    </citation>
    <scope>NUCLEOTIDE SEQUENCE [LARGE SCALE GENOMIC DNA]</scope>
    <source>
        <strain evidence="2 4">C-30</strain>
    </source>
</reference>
<dbReference type="AlphaFoldDB" id="A0A4S2EMA6"/>
<dbReference type="Gene3D" id="3.30.950.30">
    <property type="entry name" value="Schlafen, AAA domain"/>
    <property type="match status" value="1"/>
</dbReference>
<reference evidence="3 5" key="2">
    <citation type="submission" date="2019-04" db="EMBL/GenBank/DDBJ databases">
        <title>Microbes associate with the intestines of laboratory mice.</title>
        <authorList>
            <person name="Navarre W."/>
            <person name="Wong E."/>
            <person name="Huang K."/>
            <person name="Tropini C."/>
            <person name="Ng K."/>
            <person name="Yu B."/>
        </authorList>
    </citation>
    <scope>NUCLEOTIDE SEQUENCE [LARGE SCALE GENOMIC DNA]</scope>
    <source>
        <strain evidence="3 5">NM26_J9</strain>
    </source>
</reference>
<evidence type="ECO:0000313" key="4">
    <source>
        <dbReference type="Proteomes" id="UP000289316"/>
    </source>
</evidence>
<evidence type="ECO:0000259" key="1">
    <source>
        <dbReference type="Pfam" id="PF04326"/>
    </source>
</evidence>
<dbReference type="Pfam" id="PF04326">
    <property type="entry name" value="SLFN_AlbA_2"/>
    <property type="match status" value="1"/>
</dbReference>
<dbReference type="GO" id="GO:0004386">
    <property type="term" value="F:helicase activity"/>
    <property type="evidence" value="ECO:0007669"/>
    <property type="project" value="UniProtKB-KW"/>
</dbReference>
<dbReference type="Gene3D" id="3.30.565.60">
    <property type="match status" value="1"/>
</dbReference>
<protein>
    <submittedName>
        <fullName evidence="3">ATP-dependent DNA helicase RecG</fullName>
    </submittedName>
</protein>
<comment type="caution">
    <text evidence="3">The sequence shown here is derived from an EMBL/GenBank/DDBJ whole genome shotgun (WGS) entry which is preliminary data.</text>
</comment>
<dbReference type="EMBL" id="SRYK01000025">
    <property type="protein sequence ID" value="TGY55201.1"/>
    <property type="molecule type" value="Genomic_DNA"/>
</dbReference>
<feature type="domain" description="Schlafen AlbA-2" evidence="1">
    <location>
        <begin position="12"/>
        <end position="128"/>
    </location>
</feature>
<dbReference type="OrthoDB" id="9807907at2"/>
<evidence type="ECO:0000313" key="2">
    <source>
        <dbReference type="EMBL" id="RXV74546.1"/>
    </source>
</evidence>
<dbReference type="PANTHER" id="PTHR30595:SF6">
    <property type="entry name" value="SCHLAFEN ALBA-2 DOMAIN-CONTAINING PROTEIN"/>
    <property type="match status" value="1"/>
</dbReference>
<organism evidence="3 5">
    <name type="scientific">Ligilactobacillus murinus</name>
    <dbReference type="NCBI Taxonomy" id="1622"/>
    <lineage>
        <taxon>Bacteria</taxon>
        <taxon>Bacillati</taxon>
        <taxon>Bacillota</taxon>
        <taxon>Bacilli</taxon>
        <taxon>Lactobacillales</taxon>
        <taxon>Lactobacillaceae</taxon>
        <taxon>Ligilactobacillus</taxon>
    </lineage>
</organism>
<dbReference type="Proteomes" id="UP000289316">
    <property type="component" value="Unassembled WGS sequence"/>
</dbReference>
<dbReference type="Proteomes" id="UP000306855">
    <property type="component" value="Unassembled WGS sequence"/>
</dbReference>
<dbReference type="RefSeq" id="WP_004050905.1">
    <property type="nucleotide sequence ID" value="NZ_CABIVU010000033.1"/>
</dbReference>
<keyword evidence="3" id="KW-0347">Helicase</keyword>
<name>A0A4S2EMA6_9LACO</name>
<dbReference type="InterPro" id="IPR007421">
    <property type="entry name" value="Schlafen_AlbA_2_dom"/>
</dbReference>
<sequence>MTEAQEFVDRSESSIFDRKAAEYDVKKVANTLIAFANADGGSVVLGIKDRKLEGVDHLSNKRKNDLIQAGFDLVIPKLKVEHKYVKYINTDGSEGNLLVLSVAPSSDIIYTNTKDEVYLRVGDETKKLGYEDRRQLEFDRGIRNYESTVIKDALLDDLDADMVEEYKKLYDFEGDDIWKLLFSRGLAKRTKLANGSFLYQLTIAGVLLLSEKPTIFVPGARIRFIRYAGRKTTVGKNMDVIKEELIEGPIPKLIQKTIDVVSAQLRTFTTLNTETGKFTSVSEYPANTWEEGVVNAVTHRAYNLNGDDIRVIMYDDRISIHSPGGLPSVITKENMRTQHYSRNPYIARTLVDIGWVKEFGEGVNRIFEEMQEFYLDDPEYIVTNTSTDLVLKNNIVMRTVRRDKALQNKLGKVWDNLTFVEQMAIVQVYEHGEVRTKSLAESNDKISVQMARRALKNLTDKKILKRIATAPTAPNQYYVLAEDK</sequence>
<dbReference type="PANTHER" id="PTHR30595">
    <property type="entry name" value="GLPR-RELATED TRANSCRIPTIONAL REPRESSOR"/>
    <property type="match status" value="1"/>
</dbReference>
<keyword evidence="3" id="KW-0378">Hydrolase</keyword>
<evidence type="ECO:0000313" key="5">
    <source>
        <dbReference type="Proteomes" id="UP000306855"/>
    </source>
</evidence>
<dbReference type="Pfam" id="PF13749">
    <property type="entry name" value="HATPase_c_4"/>
    <property type="match status" value="1"/>
</dbReference>
<dbReference type="EMBL" id="QZFR01000029">
    <property type="protein sequence ID" value="RXV74546.1"/>
    <property type="molecule type" value="Genomic_DNA"/>
</dbReference>
<keyword evidence="3" id="KW-0547">Nucleotide-binding</keyword>
<keyword evidence="3" id="KW-0067">ATP-binding</keyword>
<dbReference type="InterPro" id="IPR038461">
    <property type="entry name" value="Schlafen_AlbA_2_dom_sf"/>
</dbReference>
<accession>A0A4S2EMA6</accession>
<proteinExistence type="predicted"/>
<evidence type="ECO:0000313" key="3">
    <source>
        <dbReference type="EMBL" id="TGY55201.1"/>
    </source>
</evidence>
<dbReference type="InterPro" id="IPR038475">
    <property type="entry name" value="RecG_C_sf"/>
</dbReference>